<dbReference type="SUPFAM" id="SSF54637">
    <property type="entry name" value="Thioesterase/thiol ester dehydrase-isomerase"/>
    <property type="match status" value="2"/>
</dbReference>
<dbReference type="PANTHER" id="PTHR43841:SF3">
    <property type="entry name" value="(3R)-HYDROXYACYL-ACP DEHYDRATASE SUBUNIT HADB"/>
    <property type="match status" value="1"/>
</dbReference>
<dbReference type="AlphaFoldDB" id="A0A5B0EDU3"/>
<comment type="similarity">
    <text evidence="1">Belongs to the enoyl-CoA hydratase/isomerase family.</text>
</comment>
<name>A0A5B0EDU3_9MICC</name>
<evidence type="ECO:0000259" key="2">
    <source>
        <dbReference type="Pfam" id="PF01575"/>
    </source>
</evidence>
<evidence type="ECO:0000256" key="1">
    <source>
        <dbReference type="ARBA" id="ARBA00005254"/>
    </source>
</evidence>
<dbReference type="PANTHER" id="PTHR43841">
    <property type="entry name" value="3-HYDROXYACYL-THIOESTER DEHYDRATASE HTDX-RELATED"/>
    <property type="match status" value="1"/>
</dbReference>
<accession>A0A5B0EDU3</accession>
<gene>
    <name evidence="3" type="ORF">FQ154_10285</name>
</gene>
<dbReference type="PRINTS" id="PR01483">
    <property type="entry name" value="FASYNTHASE"/>
</dbReference>
<reference evidence="3 4" key="1">
    <citation type="submission" date="2019-07" db="EMBL/GenBank/DDBJ databases">
        <title>Analysis of the biochemical properties, biological activity and biotechnological potential of siderophores and biosurfactants produced by Antarctic psychrotolerant bacteria.</title>
        <authorList>
            <person name="Styczynski M."/>
            <person name="Krucon T."/>
            <person name="Decewicz P."/>
            <person name="Dziewit L."/>
        </authorList>
    </citation>
    <scope>NUCLEOTIDE SEQUENCE [LARGE SCALE GENOMIC DNA]</scope>
    <source>
        <strain evidence="3 4">ANT_H27</strain>
    </source>
</reference>
<evidence type="ECO:0000313" key="3">
    <source>
        <dbReference type="EMBL" id="KAA0976542.1"/>
    </source>
</evidence>
<feature type="domain" description="MaoC-like" evidence="2">
    <location>
        <begin position="190"/>
        <end position="267"/>
    </location>
</feature>
<dbReference type="CDD" id="cd03441">
    <property type="entry name" value="R_hydratase_like"/>
    <property type="match status" value="1"/>
</dbReference>
<dbReference type="InterPro" id="IPR029069">
    <property type="entry name" value="HotDog_dom_sf"/>
</dbReference>
<dbReference type="OrthoDB" id="9774179at2"/>
<sequence>MIARTRVVLDAAPSLGSLYAKATGARLRQMLPDAKREALDLPHVEHQLAHVPVDPAKLVAYQRLMGDTVRDTLPSVFVHGLVFPLAMSVMVRDDFPLPLLGMVHLSNTVNHVAPIPVDATLGAIAWAESMRDHRAGTAVDVIVEVTDGTRVLWRGVSTYLARGVWLGPKPGSQTEARTPFVAPARTGSWKLAADTGRAYAAVMGDYNPIHLSAFSAKALGLQRAIAHGMYMAGRALAGATPQGTGYDWEIEFATPAFLPSSVDVAFEDKADGMSFSGWGARSGKPHFSGSITVAPRTSASGE</sequence>
<proteinExistence type="inferred from homology"/>
<dbReference type="Gene3D" id="3.10.129.10">
    <property type="entry name" value="Hotdog Thioesterase"/>
    <property type="match status" value="1"/>
</dbReference>
<dbReference type="RefSeq" id="WP_149619635.1">
    <property type="nucleotide sequence ID" value="NZ_VOBL01000009.1"/>
</dbReference>
<dbReference type="Proteomes" id="UP000323856">
    <property type="component" value="Unassembled WGS sequence"/>
</dbReference>
<dbReference type="Pfam" id="PF01575">
    <property type="entry name" value="MaoC_dehydratas"/>
    <property type="match status" value="1"/>
</dbReference>
<organism evidence="3 4">
    <name type="scientific">Paeniglutamicibacter gangotriensis</name>
    <dbReference type="NCBI Taxonomy" id="254787"/>
    <lineage>
        <taxon>Bacteria</taxon>
        <taxon>Bacillati</taxon>
        <taxon>Actinomycetota</taxon>
        <taxon>Actinomycetes</taxon>
        <taxon>Micrococcales</taxon>
        <taxon>Micrococcaceae</taxon>
        <taxon>Paeniglutamicibacter</taxon>
    </lineage>
</organism>
<dbReference type="GO" id="GO:0004312">
    <property type="term" value="F:fatty acid synthase activity"/>
    <property type="evidence" value="ECO:0007669"/>
    <property type="project" value="InterPro"/>
</dbReference>
<comment type="caution">
    <text evidence="3">The sequence shown here is derived from an EMBL/GenBank/DDBJ whole genome shotgun (WGS) entry which is preliminary data.</text>
</comment>
<dbReference type="GO" id="GO:0005835">
    <property type="term" value="C:fatty acid synthase complex"/>
    <property type="evidence" value="ECO:0007669"/>
    <property type="project" value="InterPro"/>
</dbReference>
<dbReference type="EMBL" id="VOBL01000009">
    <property type="protein sequence ID" value="KAA0976542.1"/>
    <property type="molecule type" value="Genomic_DNA"/>
</dbReference>
<evidence type="ECO:0000313" key="4">
    <source>
        <dbReference type="Proteomes" id="UP000323856"/>
    </source>
</evidence>
<protein>
    <recommendedName>
        <fullName evidence="2">MaoC-like domain-containing protein</fullName>
    </recommendedName>
</protein>
<dbReference type="InterPro" id="IPR002539">
    <property type="entry name" value="MaoC-like_dom"/>
</dbReference>
<dbReference type="InterPro" id="IPR003965">
    <property type="entry name" value="Fatty_acid_synthase"/>
</dbReference>
<dbReference type="GO" id="GO:0006633">
    <property type="term" value="P:fatty acid biosynthetic process"/>
    <property type="evidence" value="ECO:0007669"/>
    <property type="project" value="InterPro"/>
</dbReference>